<dbReference type="OrthoDB" id="3335358at2759"/>
<organism evidence="1 2">
    <name type="scientific">Monascus purpureus</name>
    <name type="common">Red mold</name>
    <name type="synonym">Monascus anka</name>
    <dbReference type="NCBI Taxonomy" id="5098"/>
    <lineage>
        <taxon>Eukaryota</taxon>
        <taxon>Fungi</taxon>
        <taxon>Dikarya</taxon>
        <taxon>Ascomycota</taxon>
        <taxon>Pezizomycotina</taxon>
        <taxon>Eurotiomycetes</taxon>
        <taxon>Eurotiomycetidae</taxon>
        <taxon>Eurotiales</taxon>
        <taxon>Aspergillaceae</taxon>
        <taxon>Monascus</taxon>
    </lineage>
</organism>
<proteinExistence type="predicted"/>
<evidence type="ECO:0008006" key="3">
    <source>
        <dbReference type="Google" id="ProtNLM"/>
    </source>
</evidence>
<dbReference type="PANTHER" id="PTHR34129">
    <property type="entry name" value="BLR1139 PROTEIN"/>
    <property type="match status" value="1"/>
</dbReference>
<evidence type="ECO:0000313" key="1">
    <source>
        <dbReference type="EMBL" id="TQB67603.1"/>
    </source>
</evidence>
<reference evidence="1 2" key="1">
    <citation type="submission" date="2019-06" db="EMBL/GenBank/DDBJ databases">
        <title>Wine fermentation using esterase from Monascus purpureus.</title>
        <authorList>
            <person name="Geng C."/>
            <person name="Zhang Y."/>
        </authorList>
    </citation>
    <scope>NUCLEOTIDE SEQUENCE [LARGE SCALE GENOMIC DNA]</scope>
    <source>
        <strain evidence="1">HQ1</strain>
    </source>
</reference>
<dbReference type="Gene3D" id="3.20.170.20">
    <property type="entry name" value="Protein of unknown function DUF952"/>
    <property type="match status" value="1"/>
</dbReference>
<name>A0A507QIF4_MONPU</name>
<dbReference type="Proteomes" id="UP000319663">
    <property type="component" value="Unassembled WGS sequence"/>
</dbReference>
<protein>
    <recommendedName>
        <fullName evidence="3">DUF952 domain-containing protein</fullName>
    </recommendedName>
</protein>
<sequence>MEHAEPRYLYKIVSSTSPVREPLPERLPVSEIDKNSGFIHLSTAKQVPVTLKSFFEGEPLVYVLRISYDAVRSDIRWEDPDTKSFGSRYGEGLFPHLYNEFKLGRDEVESLGVWTNDSGWDEMLRRAKPWLLF</sequence>
<dbReference type="Pfam" id="PF06108">
    <property type="entry name" value="DUF952"/>
    <property type="match status" value="1"/>
</dbReference>
<comment type="caution">
    <text evidence="1">The sequence shown here is derived from an EMBL/GenBank/DDBJ whole genome shotgun (WGS) entry which is preliminary data.</text>
</comment>
<dbReference type="InterPro" id="IPR009297">
    <property type="entry name" value="DUF952"/>
</dbReference>
<dbReference type="STRING" id="5098.A0A507QIF4"/>
<gene>
    <name evidence="1" type="ORF">MPDQ_005120</name>
</gene>
<dbReference type="EMBL" id="VIFY01000349">
    <property type="protein sequence ID" value="TQB67603.1"/>
    <property type="molecule type" value="Genomic_DNA"/>
</dbReference>
<keyword evidence="2" id="KW-1185">Reference proteome</keyword>
<dbReference type="PANTHER" id="PTHR34129:SF1">
    <property type="entry name" value="DUF952 DOMAIN-CONTAINING PROTEIN"/>
    <property type="match status" value="1"/>
</dbReference>
<evidence type="ECO:0000313" key="2">
    <source>
        <dbReference type="Proteomes" id="UP000319663"/>
    </source>
</evidence>
<dbReference type="SUPFAM" id="SSF56399">
    <property type="entry name" value="ADP-ribosylation"/>
    <property type="match status" value="1"/>
</dbReference>
<accession>A0A507QIF4</accession>
<dbReference type="AlphaFoldDB" id="A0A507QIF4"/>